<evidence type="ECO:0000313" key="3">
    <source>
        <dbReference type="Proteomes" id="UP001497516"/>
    </source>
</evidence>
<proteinExistence type="predicted"/>
<keyword evidence="3" id="KW-1185">Reference proteome</keyword>
<accession>A0AAV2GBK2</accession>
<gene>
    <name evidence="2" type="ORF">LTRI10_LOCUS47217</name>
</gene>
<evidence type="ECO:0000313" key="2">
    <source>
        <dbReference type="EMBL" id="CAL1407557.1"/>
    </source>
</evidence>
<name>A0AAV2GBK2_9ROSI</name>
<feature type="transmembrane region" description="Helical" evidence="1">
    <location>
        <begin position="61"/>
        <end position="81"/>
    </location>
</feature>
<protein>
    <submittedName>
        <fullName evidence="2">Uncharacterized protein</fullName>
    </submittedName>
</protein>
<reference evidence="2 3" key="1">
    <citation type="submission" date="2024-04" db="EMBL/GenBank/DDBJ databases">
        <authorList>
            <person name="Fracassetti M."/>
        </authorList>
    </citation>
    <scope>NUCLEOTIDE SEQUENCE [LARGE SCALE GENOMIC DNA]</scope>
</reference>
<keyword evidence="1" id="KW-0812">Transmembrane</keyword>
<feature type="transmembrane region" description="Helical" evidence="1">
    <location>
        <begin position="32"/>
        <end position="49"/>
    </location>
</feature>
<dbReference type="AlphaFoldDB" id="A0AAV2GBK2"/>
<sequence length="231" mass="27217">MSAARRGKQLGVEAEEEEAEETVVLLYRFRAVRVYFFVLISFFLLRRLIAPTYTVRTIAHIAQWVYVPFFIYLQLGYFNILHLSKTAEEKKKGVVVWMVQLLLPASMRTVHTMEFRLTLFLLYIFTAFTIANLMVRFRDRDRDRDHESREEELGGWVDEPDVVFALSLFAGYFIGINRGIGFVRHVHYRRDYKYGDDYDVDNNYDDGGDDDCNDYLLLGKRRRPKPCPQAV</sequence>
<keyword evidence="1" id="KW-1133">Transmembrane helix</keyword>
<organism evidence="2 3">
    <name type="scientific">Linum trigynum</name>
    <dbReference type="NCBI Taxonomy" id="586398"/>
    <lineage>
        <taxon>Eukaryota</taxon>
        <taxon>Viridiplantae</taxon>
        <taxon>Streptophyta</taxon>
        <taxon>Embryophyta</taxon>
        <taxon>Tracheophyta</taxon>
        <taxon>Spermatophyta</taxon>
        <taxon>Magnoliopsida</taxon>
        <taxon>eudicotyledons</taxon>
        <taxon>Gunneridae</taxon>
        <taxon>Pentapetalae</taxon>
        <taxon>rosids</taxon>
        <taxon>fabids</taxon>
        <taxon>Malpighiales</taxon>
        <taxon>Linaceae</taxon>
        <taxon>Linum</taxon>
    </lineage>
</organism>
<dbReference type="Proteomes" id="UP001497516">
    <property type="component" value="Chromosome 8"/>
</dbReference>
<evidence type="ECO:0000256" key="1">
    <source>
        <dbReference type="SAM" id="Phobius"/>
    </source>
</evidence>
<dbReference type="EMBL" id="OZ034821">
    <property type="protein sequence ID" value="CAL1407557.1"/>
    <property type="molecule type" value="Genomic_DNA"/>
</dbReference>
<keyword evidence="1" id="KW-0472">Membrane</keyword>
<feature type="transmembrane region" description="Helical" evidence="1">
    <location>
        <begin position="117"/>
        <end position="135"/>
    </location>
</feature>